<keyword evidence="10 13" id="KW-0648">Protein biosynthesis</keyword>
<keyword evidence="14" id="KW-0175">Coiled coil</keyword>
<evidence type="ECO:0000256" key="13">
    <source>
        <dbReference type="HAMAP-Rule" id="MF_00041"/>
    </source>
</evidence>
<evidence type="ECO:0000313" key="17">
    <source>
        <dbReference type="Proteomes" id="UP000539372"/>
    </source>
</evidence>
<dbReference type="CDD" id="cd00672">
    <property type="entry name" value="CysRS_core"/>
    <property type="match status" value="1"/>
</dbReference>
<dbReference type="InterPro" id="IPR032678">
    <property type="entry name" value="tRNA-synt_1_cat_dom"/>
</dbReference>
<dbReference type="NCBIfam" id="TIGR00435">
    <property type="entry name" value="cysS"/>
    <property type="match status" value="1"/>
</dbReference>
<dbReference type="Pfam" id="PF23493">
    <property type="entry name" value="CysS_C"/>
    <property type="match status" value="1"/>
</dbReference>
<feature type="binding site" evidence="13">
    <location>
        <position position="29"/>
    </location>
    <ligand>
        <name>Zn(2+)</name>
        <dbReference type="ChEBI" id="CHEBI:29105"/>
    </ligand>
</feature>
<dbReference type="Gene3D" id="1.20.120.1910">
    <property type="entry name" value="Cysteine-tRNA ligase, C-terminal anti-codon recognition domain"/>
    <property type="match status" value="1"/>
</dbReference>
<dbReference type="RefSeq" id="WP_169626768.1">
    <property type="nucleotide sequence ID" value="NZ_JABBNT010000005.1"/>
</dbReference>
<reference evidence="16 17" key="1">
    <citation type="submission" date="2020-04" db="EMBL/GenBank/DDBJ databases">
        <title>Rhodospirillaceae bacterium KN72 isolated from deep sea.</title>
        <authorList>
            <person name="Zhang D.-C."/>
        </authorList>
    </citation>
    <scope>NUCLEOTIDE SEQUENCE [LARGE SCALE GENOMIC DNA]</scope>
    <source>
        <strain evidence="16 17">KN72</strain>
    </source>
</reference>
<dbReference type="GO" id="GO:0005524">
    <property type="term" value="F:ATP binding"/>
    <property type="evidence" value="ECO:0007669"/>
    <property type="project" value="UniProtKB-UniRule"/>
</dbReference>
<feature type="domain" description="Cysteinyl-tRNA synthetase class Ia DALR" evidence="15">
    <location>
        <begin position="344"/>
        <end position="396"/>
    </location>
</feature>
<dbReference type="Pfam" id="PF09190">
    <property type="entry name" value="DALR_2"/>
    <property type="match status" value="1"/>
</dbReference>
<feature type="short sequence motif" description="'HIGH' region" evidence="13">
    <location>
        <begin position="31"/>
        <end position="41"/>
    </location>
</feature>
<dbReference type="PANTHER" id="PTHR10890:SF3">
    <property type="entry name" value="CYSTEINE--TRNA LIGASE, CYTOPLASMIC"/>
    <property type="match status" value="1"/>
</dbReference>
<evidence type="ECO:0000256" key="6">
    <source>
        <dbReference type="ARBA" id="ARBA00022723"/>
    </source>
</evidence>
<dbReference type="GO" id="GO:0006423">
    <property type="term" value="P:cysteinyl-tRNA aminoacylation"/>
    <property type="evidence" value="ECO:0007669"/>
    <property type="project" value="UniProtKB-UniRule"/>
</dbReference>
<comment type="subcellular location">
    <subcellularLocation>
        <location evidence="1 13">Cytoplasm</location>
    </subcellularLocation>
</comment>
<keyword evidence="9 13" id="KW-0067">ATP-binding</keyword>
<feature type="binding site" evidence="13">
    <location>
        <position position="235"/>
    </location>
    <ligand>
        <name>Zn(2+)</name>
        <dbReference type="ChEBI" id="CHEBI:29105"/>
    </ligand>
</feature>
<gene>
    <name evidence="13" type="primary">cysS</name>
    <name evidence="16" type="ORF">HH303_18100</name>
</gene>
<evidence type="ECO:0000256" key="14">
    <source>
        <dbReference type="SAM" id="Coils"/>
    </source>
</evidence>
<dbReference type="GO" id="GO:0008270">
    <property type="term" value="F:zinc ion binding"/>
    <property type="evidence" value="ECO:0007669"/>
    <property type="project" value="UniProtKB-UniRule"/>
</dbReference>
<organism evidence="16 17">
    <name type="scientific">Pacificispira spongiicola</name>
    <dbReference type="NCBI Taxonomy" id="2729598"/>
    <lineage>
        <taxon>Bacteria</taxon>
        <taxon>Pseudomonadati</taxon>
        <taxon>Pseudomonadota</taxon>
        <taxon>Alphaproteobacteria</taxon>
        <taxon>Rhodospirillales</taxon>
        <taxon>Rhodospirillaceae</taxon>
        <taxon>Pacificispira</taxon>
    </lineage>
</organism>
<evidence type="ECO:0000256" key="1">
    <source>
        <dbReference type="ARBA" id="ARBA00004496"/>
    </source>
</evidence>
<dbReference type="PRINTS" id="PR00983">
    <property type="entry name" value="TRNASYNTHCYS"/>
</dbReference>
<keyword evidence="17" id="KW-1185">Reference proteome</keyword>
<comment type="similarity">
    <text evidence="2 13">Belongs to the class-I aminoacyl-tRNA synthetase family.</text>
</comment>
<dbReference type="Gene3D" id="3.40.50.620">
    <property type="entry name" value="HUPs"/>
    <property type="match status" value="1"/>
</dbReference>
<evidence type="ECO:0000256" key="3">
    <source>
        <dbReference type="ARBA" id="ARBA00011245"/>
    </source>
</evidence>
<keyword evidence="8 13" id="KW-0862">Zinc</keyword>
<feature type="binding site" evidence="13">
    <location>
        <position position="275"/>
    </location>
    <ligand>
        <name>ATP</name>
        <dbReference type="ChEBI" id="CHEBI:30616"/>
    </ligand>
</feature>
<keyword evidence="5 13" id="KW-0436">Ligase</keyword>
<dbReference type="InterPro" id="IPR024909">
    <property type="entry name" value="Cys-tRNA/MSH_ligase"/>
</dbReference>
<comment type="catalytic activity">
    <reaction evidence="12 13">
        <text>tRNA(Cys) + L-cysteine + ATP = L-cysteinyl-tRNA(Cys) + AMP + diphosphate</text>
        <dbReference type="Rhea" id="RHEA:17773"/>
        <dbReference type="Rhea" id="RHEA-COMP:9661"/>
        <dbReference type="Rhea" id="RHEA-COMP:9679"/>
        <dbReference type="ChEBI" id="CHEBI:30616"/>
        <dbReference type="ChEBI" id="CHEBI:33019"/>
        <dbReference type="ChEBI" id="CHEBI:35235"/>
        <dbReference type="ChEBI" id="CHEBI:78442"/>
        <dbReference type="ChEBI" id="CHEBI:78517"/>
        <dbReference type="ChEBI" id="CHEBI:456215"/>
        <dbReference type="EC" id="6.1.1.16"/>
    </reaction>
</comment>
<dbReference type="SMART" id="SM00840">
    <property type="entry name" value="DALR_2"/>
    <property type="match status" value="1"/>
</dbReference>
<dbReference type="EC" id="6.1.1.16" evidence="13"/>
<comment type="caution">
    <text evidence="16">The sequence shown here is derived from an EMBL/GenBank/DDBJ whole genome shotgun (WGS) entry which is preliminary data.</text>
</comment>
<evidence type="ECO:0000256" key="2">
    <source>
        <dbReference type="ARBA" id="ARBA00005594"/>
    </source>
</evidence>
<dbReference type="FunFam" id="3.40.50.620:FF:000068">
    <property type="entry name" value="Cysteine--tRNA ligase"/>
    <property type="match status" value="1"/>
</dbReference>
<dbReference type="InterPro" id="IPR015803">
    <property type="entry name" value="Cys-tRNA-ligase"/>
</dbReference>
<evidence type="ECO:0000256" key="8">
    <source>
        <dbReference type="ARBA" id="ARBA00022833"/>
    </source>
</evidence>
<evidence type="ECO:0000256" key="9">
    <source>
        <dbReference type="ARBA" id="ARBA00022840"/>
    </source>
</evidence>
<dbReference type="HAMAP" id="MF_00041">
    <property type="entry name" value="Cys_tRNA_synth"/>
    <property type="match status" value="1"/>
</dbReference>
<proteinExistence type="inferred from homology"/>
<dbReference type="AlphaFoldDB" id="A0A7Y0E367"/>
<dbReference type="InterPro" id="IPR009080">
    <property type="entry name" value="tRNAsynth_Ia_anticodon-bd"/>
</dbReference>
<dbReference type="InterPro" id="IPR056411">
    <property type="entry name" value="CysS_C"/>
</dbReference>
<dbReference type="SUPFAM" id="SSF52374">
    <property type="entry name" value="Nucleotidylyl transferase"/>
    <property type="match status" value="1"/>
</dbReference>
<keyword evidence="6 13" id="KW-0479">Metal-binding</keyword>
<keyword evidence="7 13" id="KW-0547">Nucleotide-binding</keyword>
<feature type="short sequence motif" description="'KMSKS' region" evidence="13">
    <location>
        <begin position="272"/>
        <end position="276"/>
    </location>
</feature>
<keyword evidence="11 13" id="KW-0030">Aminoacyl-tRNA synthetase</keyword>
<evidence type="ECO:0000259" key="15">
    <source>
        <dbReference type="SMART" id="SM00840"/>
    </source>
</evidence>
<feature type="binding site" evidence="13">
    <location>
        <position position="210"/>
    </location>
    <ligand>
        <name>Zn(2+)</name>
        <dbReference type="ChEBI" id="CHEBI:29105"/>
    </ligand>
</feature>
<sequence>MDLKIYDTSRRQKVTFEPRIQGKVGMYVCGPTVYDRIHIGNARPLVVFDVFARLLRRGYDVTYVRNITDIDDKINARAKERGIDIRDLTETTVDRFREDCAALNVLPPDHEPRATETIAEMIALIETLIERGHAYALEDGHVLFSVPSWPDYGKFANKDRDEQISGARVDVASYKRDPADFVLWKPSDAETPGWPNPWCEKGRPGWHIECSAMSEKFLGPDFDIHGGGIDLVFPHHQNEIAQSCCAHAESERGDRFARYWMHNGYLMSEGEKMSKSLGNFYTVAELLEEFPGEALRLVILQAHYRQPLDFSKDKCREAKAALDRLYRLKQTALTHGVDPSVDGAFVSALSDDLNVPLALAKLHELAEGIDTAEGAARFLGALDLLGIAQMEPDVWFKGADAGDGPSAEEVESLIEARKAAKAAKNFAEADRIRDELKDKGVVLEDKPGGVTEWRRA</sequence>
<evidence type="ECO:0000313" key="16">
    <source>
        <dbReference type="EMBL" id="NMM46410.1"/>
    </source>
</evidence>
<accession>A0A7Y0E367</accession>
<evidence type="ECO:0000256" key="7">
    <source>
        <dbReference type="ARBA" id="ARBA00022741"/>
    </source>
</evidence>
<feature type="binding site" evidence="13">
    <location>
        <position position="239"/>
    </location>
    <ligand>
        <name>Zn(2+)</name>
        <dbReference type="ChEBI" id="CHEBI:29105"/>
    </ligand>
</feature>
<feature type="coiled-coil region" evidence="14">
    <location>
        <begin position="410"/>
        <end position="439"/>
    </location>
</feature>
<dbReference type="EMBL" id="JABBNT010000005">
    <property type="protein sequence ID" value="NMM46410.1"/>
    <property type="molecule type" value="Genomic_DNA"/>
</dbReference>
<name>A0A7Y0E367_9PROT</name>
<keyword evidence="4 13" id="KW-0963">Cytoplasm</keyword>
<comment type="subunit">
    <text evidence="3 13">Monomer.</text>
</comment>
<dbReference type="SUPFAM" id="SSF47323">
    <property type="entry name" value="Anticodon-binding domain of a subclass of class I aminoacyl-tRNA synthetases"/>
    <property type="match status" value="1"/>
</dbReference>
<evidence type="ECO:0000256" key="5">
    <source>
        <dbReference type="ARBA" id="ARBA00022598"/>
    </source>
</evidence>
<dbReference type="Pfam" id="PF01406">
    <property type="entry name" value="tRNA-synt_1e"/>
    <property type="match status" value="1"/>
</dbReference>
<protein>
    <recommendedName>
        <fullName evidence="13">Cysteine--tRNA ligase</fullName>
        <ecNumber evidence="13">6.1.1.16</ecNumber>
    </recommendedName>
    <alternativeName>
        <fullName evidence="13">Cysteinyl-tRNA synthetase</fullName>
        <shortName evidence="13">CysRS</shortName>
    </alternativeName>
</protein>
<dbReference type="GO" id="GO:0005829">
    <property type="term" value="C:cytosol"/>
    <property type="evidence" value="ECO:0007669"/>
    <property type="project" value="TreeGrafter"/>
</dbReference>
<evidence type="ECO:0000256" key="11">
    <source>
        <dbReference type="ARBA" id="ARBA00023146"/>
    </source>
</evidence>
<evidence type="ECO:0000256" key="12">
    <source>
        <dbReference type="ARBA" id="ARBA00047398"/>
    </source>
</evidence>
<comment type="cofactor">
    <cofactor evidence="13">
        <name>Zn(2+)</name>
        <dbReference type="ChEBI" id="CHEBI:29105"/>
    </cofactor>
    <text evidence="13">Binds 1 zinc ion per subunit.</text>
</comment>
<evidence type="ECO:0000256" key="10">
    <source>
        <dbReference type="ARBA" id="ARBA00022917"/>
    </source>
</evidence>
<evidence type="ECO:0000256" key="4">
    <source>
        <dbReference type="ARBA" id="ARBA00022490"/>
    </source>
</evidence>
<dbReference type="InterPro" id="IPR015273">
    <property type="entry name" value="Cys-tRNA-synt_Ia_DALR"/>
</dbReference>
<dbReference type="InterPro" id="IPR014729">
    <property type="entry name" value="Rossmann-like_a/b/a_fold"/>
</dbReference>
<dbReference type="GO" id="GO:0004817">
    <property type="term" value="F:cysteine-tRNA ligase activity"/>
    <property type="evidence" value="ECO:0007669"/>
    <property type="project" value="UniProtKB-UniRule"/>
</dbReference>
<dbReference type="PANTHER" id="PTHR10890">
    <property type="entry name" value="CYSTEINYL-TRNA SYNTHETASE"/>
    <property type="match status" value="1"/>
</dbReference>
<dbReference type="Proteomes" id="UP000539372">
    <property type="component" value="Unassembled WGS sequence"/>
</dbReference>